<dbReference type="InterPro" id="IPR011055">
    <property type="entry name" value="Dup_hybrid_motif"/>
</dbReference>
<dbReference type="EMBL" id="JBHMEC010000012">
    <property type="protein sequence ID" value="MFB9149670.1"/>
    <property type="molecule type" value="Genomic_DNA"/>
</dbReference>
<dbReference type="PANTHER" id="PTHR21666:SF289">
    <property type="entry name" value="L-ALA--D-GLU ENDOPEPTIDASE"/>
    <property type="match status" value="1"/>
</dbReference>
<comment type="caution">
    <text evidence="4">The sequence shown here is derived from an EMBL/GenBank/DDBJ whole genome shotgun (WGS) entry which is preliminary data.</text>
</comment>
<organism evidence="4 5">
    <name type="scientific">Roseovarius ramblicola</name>
    <dbReference type="NCBI Taxonomy" id="2022336"/>
    <lineage>
        <taxon>Bacteria</taxon>
        <taxon>Pseudomonadati</taxon>
        <taxon>Pseudomonadota</taxon>
        <taxon>Alphaproteobacteria</taxon>
        <taxon>Rhodobacterales</taxon>
        <taxon>Roseobacteraceae</taxon>
        <taxon>Roseovarius</taxon>
    </lineage>
</organism>
<reference evidence="4 5" key="1">
    <citation type="submission" date="2024-09" db="EMBL/GenBank/DDBJ databases">
        <authorList>
            <person name="Sun Q."/>
            <person name="Mori K."/>
        </authorList>
    </citation>
    <scope>NUCLEOTIDE SEQUENCE [LARGE SCALE GENOMIC DNA]</scope>
    <source>
        <strain evidence="4 5">CECT 9424</strain>
    </source>
</reference>
<evidence type="ECO:0000313" key="5">
    <source>
        <dbReference type="Proteomes" id="UP001589670"/>
    </source>
</evidence>
<feature type="domain" description="M23ase beta-sheet core" evidence="3">
    <location>
        <begin position="77"/>
        <end position="182"/>
    </location>
</feature>
<dbReference type="CDD" id="cd12797">
    <property type="entry name" value="M23_peptidase"/>
    <property type="match status" value="1"/>
</dbReference>
<feature type="signal peptide" evidence="2">
    <location>
        <begin position="1"/>
        <end position="21"/>
    </location>
</feature>
<protein>
    <submittedName>
        <fullName evidence="4">M23 family metallopeptidase</fullName>
        <ecNumber evidence="4">3.4.24.-</ecNumber>
    </submittedName>
</protein>
<sequence>MKRLAAAGRALTLCAALPAAADPPTLSLPLDCAYGRTCVIEDYVDTDPGPGTRDHACGPKSRDGHRGTDFMLLSFAAMRSGVDVRAAAPGTVAATRDGMADTPVTPDTRAAIAGRECGNAVRVDHGDGWQTLYCHLEHGSIAVRRGERVARGDTLGQVGLSGLTNAPHLHLGLLHQGRIADPFAPQARDTCALDPGTGMWQPPLPYTPTGLFTAGFSTSVPDLNAVTSGGARVTTSVPDAPLVLYGRVVHAEPGDRLTLSARGPGGNIFRRTIPLDTPRAQLVRAFGRPAPPGGWPPGAYRGHVRLWRGETLVATRHADITVRP</sequence>
<dbReference type="PANTHER" id="PTHR21666">
    <property type="entry name" value="PEPTIDASE-RELATED"/>
    <property type="match status" value="1"/>
</dbReference>
<dbReference type="Proteomes" id="UP001589670">
    <property type="component" value="Unassembled WGS sequence"/>
</dbReference>
<gene>
    <name evidence="4" type="ORF">ACFFU4_07920</name>
</gene>
<evidence type="ECO:0000256" key="1">
    <source>
        <dbReference type="ARBA" id="ARBA00022729"/>
    </source>
</evidence>
<dbReference type="Gene3D" id="2.70.70.10">
    <property type="entry name" value="Glucose Permease (Domain IIA)"/>
    <property type="match status" value="1"/>
</dbReference>
<keyword evidence="1 2" id="KW-0732">Signal</keyword>
<dbReference type="InterPro" id="IPR016047">
    <property type="entry name" value="M23ase_b-sheet_dom"/>
</dbReference>
<dbReference type="Pfam" id="PF01551">
    <property type="entry name" value="Peptidase_M23"/>
    <property type="match status" value="1"/>
</dbReference>
<feature type="chain" id="PRO_5045533358" evidence="2">
    <location>
        <begin position="22"/>
        <end position="324"/>
    </location>
</feature>
<name>A0ABV5HZ15_9RHOB</name>
<proteinExistence type="predicted"/>
<accession>A0ABV5HZ15</accession>
<dbReference type="EC" id="3.4.24.-" evidence="4"/>
<dbReference type="SUPFAM" id="SSF51261">
    <property type="entry name" value="Duplicated hybrid motif"/>
    <property type="match status" value="1"/>
</dbReference>
<keyword evidence="4" id="KW-0378">Hydrolase</keyword>
<dbReference type="InterPro" id="IPR050570">
    <property type="entry name" value="Cell_wall_metabolism_enzyme"/>
</dbReference>
<evidence type="ECO:0000256" key="2">
    <source>
        <dbReference type="SAM" id="SignalP"/>
    </source>
</evidence>
<evidence type="ECO:0000313" key="4">
    <source>
        <dbReference type="EMBL" id="MFB9149670.1"/>
    </source>
</evidence>
<dbReference type="RefSeq" id="WP_377068821.1">
    <property type="nucleotide sequence ID" value="NZ_JBHMEC010000012.1"/>
</dbReference>
<keyword evidence="5" id="KW-1185">Reference proteome</keyword>
<evidence type="ECO:0000259" key="3">
    <source>
        <dbReference type="Pfam" id="PF01551"/>
    </source>
</evidence>
<dbReference type="GO" id="GO:0016787">
    <property type="term" value="F:hydrolase activity"/>
    <property type="evidence" value="ECO:0007669"/>
    <property type="project" value="UniProtKB-KW"/>
</dbReference>